<dbReference type="PANTHER" id="PTHR37422">
    <property type="entry name" value="TEICHURONIC ACID BIOSYNTHESIS PROTEIN TUAE"/>
    <property type="match status" value="1"/>
</dbReference>
<feature type="transmembrane region" description="Helical" evidence="1">
    <location>
        <begin position="364"/>
        <end position="383"/>
    </location>
</feature>
<proteinExistence type="predicted"/>
<dbReference type="InterPro" id="IPR051533">
    <property type="entry name" value="WaaL-like"/>
</dbReference>
<name>A0A1G1X6D9_9BACT</name>
<dbReference type="AlphaFoldDB" id="A0A1G1X6D9"/>
<accession>A0A1G1X6D9</accession>
<dbReference type="PANTHER" id="PTHR37422:SF13">
    <property type="entry name" value="LIPOPOLYSACCHARIDE BIOSYNTHESIS PROTEIN PA4999-RELATED"/>
    <property type="match status" value="1"/>
</dbReference>
<feature type="transmembrane region" description="Helical" evidence="1">
    <location>
        <begin position="58"/>
        <end position="79"/>
    </location>
</feature>
<organism evidence="2 3">
    <name type="scientific">Candidatus Andersenbacteria bacterium RIFCSPHIGHO2_12_FULL_45_11</name>
    <dbReference type="NCBI Taxonomy" id="1797281"/>
    <lineage>
        <taxon>Bacteria</taxon>
        <taxon>Candidatus Anderseniibacteriota</taxon>
    </lineage>
</organism>
<feature type="transmembrane region" description="Helical" evidence="1">
    <location>
        <begin position="204"/>
        <end position="231"/>
    </location>
</feature>
<gene>
    <name evidence="2" type="ORF">A3D99_03475</name>
</gene>
<feature type="transmembrane region" description="Helical" evidence="1">
    <location>
        <begin position="85"/>
        <end position="103"/>
    </location>
</feature>
<evidence type="ECO:0000313" key="3">
    <source>
        <dbReference type="Proteomes" id="UP000177528"/>
    </source>
</evidence>
<keyword evidence="1" id="KW-1133">Transmembrane helix</keyword>
<evidence type="ECO:0000313" key="2">
    <source>
        <dbReference type="EMBL" id="OGY34907.1"/>
    </source>
</evidence>
<feature type="transmembrane region" description="Helical" evidence="1">
    <location>
        <begin position="322"/>
        <end position="344"/>
    </location>
</feature>
<keyword evidence="1" id="KW-0472">Membrane</keyword>
<dbReference type="Proteomes" id="UP000177528">
    <property type="component" value="Unassembled WGS sequence"/>
</dbReference>
<protein>
    <recommendedName>
        <fullName evidence="4">O-antigen ligase domain-containing protein</fullName>
    </recommendedName>
</protein>
<evidence type="ECO:0008006" key="4">
    <source>
        <dbReference type="Google" id="ProtNLM"/>
    </source>
</evidence>
<sequence>MKKRYACLSLTILLALSPLVRFSIEDNSLPRDTKFYLAACIIAFGIFIYSYHYCVQSLFRISFLIAALGIASAFLIGMLPANTYAVLYWIIATCFGIATWVLLADNHAHRKILIATLVGCIGLYAQWGIAQFVVQHDLGLHVIGESRLAVGNLGVASFSSGYQKYIRAYGPFAHSNSLAGSIVLGTMLLYTLRSSSKLYSYSVLLIFSISILTSFSRAGLVGFGLVLLGFILEKRQYWIAVITLVPLVLFGPLLFTRSFDPHGVALEDRVSGVAWMKQMATQESFLRGYGIGNYERALTAYLKTAAIPHNTWDIAPVHSAPLLLFSEFGAILSGMFAILLYIFFRQQYRPVLLALIPPLLLDHYFITQLGASLLLITCSILVVQYRGGHRTH</sequence>
<comment type="caution">
    <text evidence="2">The sequence shown here is derived from an EMBL/GenBank/DDBJ whole genome shotgun (WGS) entry which is preliminary data.</text>
</comment>
<feature type="transmembrane region" description="Helical" evidence="1">
    <location>
        <begin position="172"/>
        <end position="192"/>
    </location>
</feature>
<feature type="transmembrane region" description="Helical" evidence="1">
    <location>
        <begin position="237"/>
        <end position="255"/>
    </location>
</feature>
<feature type="transmembrane region" description="Helical" evidence="1">
    <location>
        <begin position="112"/>
        <end position="134"/>
    </location>
</feature>
<feature type="transmembrane region" description="Helical" evidence="1">
    <location>
        <begin position="33"/>
        <end position="51"/>
    </location>
</feature>
<dbReference type="EMBL" id="MHHR01000007">
    <property type="protein sequence ID" value="OGY34907.1"/>
    <property type="molecule type" value="Genomic_DNA"/>
</dbReference>
<keyword evidence="1" id="KW-0812">Transmembrane</keyword>
<reference evidence="2 3" key="1">
    <citation type="journal article" date="2016" name="Nat. Commun.">
        <title>Thousands of microbial genomes shed light on interconnected biogeochemical processes in an aquifer system.</title>
        <authorList>
            <person name="Anantharaman K."/>
            <person name="Brown C.T."/>
            <person name="Hug L.A."/>
            <person name="Sharon I."/>
            <person name="Castelle C.J."/>
            <person name="Probst A.J."/>
            <person name="Thomas B.C."/>
            <person name="Singh A."/>
            <person name="Wilkins M.J."/>
            <person name="Karaoz U."/>
            <person name="Brodie E.L."/>
            <person name="Williams K.H."/>
            <person name="Hubbard S.S."/>
            <person name="Banfield J.F."/>
        </authorList>
    </citation>
    <scope>NUCLEOTIDE SEQUENCE [LARGE SCALE GENOMIC DNA]</scope>
</reference>
<evidence type="ECO:0000256" key="1">
    <source>
        <dbReference type="SAM" id="Phobius"/>
    </source>
</evidence>